<dbReference type="InParanoid" id="K1RWE0"/>
<keyword evidence="1" id="KW-0808">Transferase</keyword>
<dbReference type="Gene3D" id="3.40.50.12230">
    <property type="match status" value="1"/>
</dbReference>
<sequence>MVVEINRTEGVDLRFDIGPILLQKQYPVPDRITAPDLKTMMAERGSEVMMEALSNLPELERRVIEQSAVGVTYAHKLSRRALYVDWENQNYSSIDRQCRALQEIEELRTVFNNTKINLLDPCDFHALNSDPNLEKSVLWKYGRPSAEVTPGSLFYSKPLKHLLDGWTGFGTIRIKKKLKAVDFHCGYLLENPDPRFKTVDNGIKFNLDLLSPRPLQSDTIPVDVREGWFTDLKVGHGG</sequence>
<dbReference type="AlphaFoldDB" id="K1RWE0"/>
<accession>K1RWE0</accession>
<reference evidence="1" key="1">
    <citation type="journal article" date="2012" name="Nature">
        <title>The oyster genome reveals stress adaptation and complexity of shell formation.</title>
        <authorList>
            <person name="Zhang G."/>
            <person name="Fang X."/>
            <person name="Guo X."/>
            <person name="Li L."/>
            <person name="Luo R."/>
            <person name="Xu F."/>
            <person name="Yang P."/>
            <person name="Zhang L."/>
            <person name="Wang X."/>
            <person name="Qi H."/>
            <person name="Xiong Z."/>
            <person name="Que H."/>
            <person name="Xie Y."/>
            <person name="Holland P.W."/>
            <person name="Paps J."/>
            <person name="Zhu Y."/>
            <person name="Wu F."/>
            <person name="Chen Y."/>
            <person name="Wang J."/>
            <person name="Peng C."/>
            <person name="Meng J."/>
            <person name="Yang L."/>
            <person name="Liu J."/>
            <person name="Wen B."/>
            <person name="Zhang N."/>
            <person name="Huang Z."/>
            <person name="Zhu Q."/>
            <person name="Feng Y."/>
            <person name="Mount A."/>
            <person name="Hedgecock D."/>
            <person name="Xu Z."/>
            <person name="Liu Y."/>
            <person name="Domazet-Loso T."/>
            <person name="Du Y."/>
            <person name="Sun X."/>
            <person name="Zhang S."/>
            <person name="Liu B."/>
            <person name="Cheng P."/>
            <person name="Jiang X."/>
            <person name="Li J."/>
            <person name="Fan D."/>
            <person name="Wang W."/>
            <person name="Fu W."/>
            <person name="Wang T."/>
            <person name="Wang B."/>
            <person name="Zhang J."/>
            <person name="Peng Z."/>
            <person name="Li Y."/>
            <person name="Li N."/>
            <person name="Wang J."/>
            <person name="Chen M."/>
            <person name="He Y."/>
            <person name="Tan F."/>
            <person name="Song X."/>
            <person name="Zheng Q."/>
            <person name="Huang R."/>
            <person name="Yang H."/>
            <person name="Du X."/>
            <person name="Chen L."/>
            <person name="Yang M."/>
            <person name="Gaffney P.M."/>
            <person name="Wang S."/>
            <person name="Luo L."/>
            <person name="She Z."/>
            <person name="Ming Y."/>
            <person name="Huang W."/>
            <person name="Zhang S."/>
            <person name="Huang B."/>
            <person name="Zhang Y."/>
            <person name="Qu T."/>
            <person name="Ni P."/>
            <person name="Miao G."/>
            <person name="Wang J."/>
            <person name="Wang Q."/>
            <person name="Steinberg C.E."/>
            <person name="Wang H."/>
            <person name="Li N."/>
            <person name="Qian L."/>
            <person name="Zhang G."/>
            <person name="Li Y."/>
            <person name="Yang H."/>
            <person name="Liu X."/>
            <person name="Wang J."/>
            <person name="Yin Y."/>
            <person name="Wang J."/>
        </authorList>
    </citation>
    <scope>NUCLEOTIDE SEQUENCE [LARGE SCALE GENOMIC DNA]</scope>
    <source>
        <strain evidence="1">05x7-T-G4-1.051#20</strain>
    </source>
</reference>
<organism evidence="1">
    <name type="scientific">Magallana gigas</name>
    <name type="common">Pacific oyster</name>
    <name type="synonym">Crassostrea gigas</name>
    <dbReference type="NCBI Taxonomy" id="29159"/>
    <lineage>
        <taxon>Eukaryota</taxon>
        <taxon>Metazoa</taxon>
        <taxon>Spiralia</taxon>
        <taxon>Lophotrochozoa</taxon>
        <taxon>Mollusca</taxon>
        <taxon>Bivalvia</taxon>
        <taxon>Autobranchia</taxon>
        <taxon>Pteriomorphia</taxon>
        <taxon>Ostreida</taxon>
        <taxon>Ostreoidea</taxon>
        <taxon>Ostreidae</taxon>
        <taxon>Magallana</taxon>
    </lineage>
</organism>
<dbReference type="InterPro" id="IPR036477">
    <property type="entry name" value="Formyl_transf_N_sf"/>
</dbReference>
<name>K1RWE0_MAGGI</name>
<protein>
    <submittedName>
        <fullName evidence="1">Methionyl-tRNA formyltransferase, mitochondrial</fullName>
    </submittedName>
</protein>
<gene>
    <name evidence="1" type="ORF">CGI_10024589</name>
</gene>
<dbReference type="PANTHER" id="PTHR11138:SF5">
    <property type="entry name" value="METHIONYL-TRNA FORMYLTRANSFERASE, MITOCHONDRIAL"/>
    <property type="match status" value="1"/>
</dbReference>
<dbReference type="SUPFAM" id="SSF53328">
    <property type="entry name" value="Formyltransferase"/>
    <property type="match status" value="1"/>
</dbReference>
<dbReference type="HOGENOM" id="CLU_1166813_0_0_1"/>
<dbReference type="GO" id="GO:0005739">
    <property type="term" value="C:mitochondrion"/>
    <property type="evidence" value="ECO:0007669"/>
    <property type="project" value="TreeGrafter"/>
</dbReference>
<dbReference type="PANTHER" id="PTHR11138">
    <property type="entry name" value="METHIONYL-TRNA FORMYLTRANSFERASE"/>
    <property type="match status" value="1"/>
</dbReference>
<evidence type="ECO:0000313" key="1">
    <source>
        <dbReference type="EMBL" id="EKC39186.1"/>
    </source>
</evidence>
<dbReference type="EMBL" id="JH816189">
    <property type="protein sequence ID" value="EKC39186.1"/>
    <property type="molecule type" value="Genomic_DNA"/>
</dbReference>
<proteinExistence type="predicted"/>
<dbReference type="GO" id="GO:0004479">
    <property type="term" value="F:methionyl-tRNA formyltransferase activity"/>
    <property type="evidence" value="ECO:0007669"/>
    <property type="project" value="TreeGrafter"/>
</dbReference>